<organism evidence="1 2">
    <name type="scientific">Crocosphaera watsonii WH 0401</name>
    <dbReference type="NCBI Taxonomy" id="555881"/>
    <lineage>
        <taxon>Bacteria</taxon>
        <taxon>Bacillati</taxon>
        <taxon>Cyanobacteriota</taxon>
        <taxon>Cyanophyceae</taxon>
        <taxon>Oscillatoriophycideae</taxon>
        <taxon>Chroococcales</taxon>
        <taxon>Aphanothecaceae</taxon>
        <taxon>Crocosphaera</taxon>
    </lineage>
</organism>
<dbReference type="Gene3D" id="1.20.1220.20">
    <property type="entry name" value="Uncharcterised protein PF01724"/>
    <property type="match status" value="1"/>
</dbReference>
<dbReference type="RefSeq" id="WP_021836444.1">
    <property type="nucleotide sequence ID" value="NZ_CAQM01000690.1"/>
</dbReference>
<dbReference type="Pfam" id="PF01724">
    <property type="entry name" value="DUF29"/>
    <property type="match status" value="1"/>
</dbReference>
<reference evidence="1 2" key="2">
    <citation type="submission" date="2013-09" db="EMBL/GenBank/DDBJ databases">
        <title>Whole genome comparison of six Crocosphaera watsonii strains with differing phenotypes.</title>
        <authorList>
            <person name="Bench S.R."/>
            <person name="Heller P."/>
            <person name="Frank I."/>
            <person name="Arciniega M."/>
            <person name="Shilova I.N."/>
            <person name="Zehr J.P."/>
        </authorList>
    </citation>
    <scope>NUCLEOTIDE SEQUENCE [LARGE SCALE GENOMIC DNA]</scope>
    <source>
        <strain evidence="1 2">WH 0401</strain>
    </source>
</reference>
<dbReference type="AlphaFoldDB" id="T2JE78"/>
<dbReference type="InterPro" id="IPR002636">
    <property type="entry name" value="DUF29"/>
</dbReference>
<evidence type="ECO:0008006" key="3">
    <source>
        <dbReference type="Google" id="ProtNLM"/>
    </source>
</evidence>
<evidence type="ECO:0000313" key="2">
    <source>
        <dbReference type="Proteomes" id="UP000018198"/>
    </source>
</evidence>
<sequence>MNKAAKVSDSLYETDYFLWLEKQAIAIRKRDVGGLDWDNLLEELEYLGREQVNAVNSLLKQIIIHRLKLDYTSEIYSRHHWKCEINAFIDDLEDKLTNAILNKVDQKKPYTRARRAVLEQYSVNLPQNCPYSLDELMTYMEVNDYLSLSVNLVIKSSKL</sequence>
<evidence type="ECO:0000313" key="1">
    <source>
        <dbReference type="EMBL" id="CCQ63324.1"/>
    </source>
</evidence>
<name>T2JE78_CROWT</name>
<proteinExistence type="predicted"/>
<dbReference type="Proteomes" id="UP000018198">
    <property type="component" value="Unassembled WGS sequence"/>
</dbReference>
<dbReference type="PANTHER" id="PTHR34235">
    <property type="entry name" value="SLR1203 PROTEIN-RELATED"/>
    <property type="match status" value="1"/>
</dbReference>
<accession>T2JE78</accession>
<comment type="caution">
    <text evidence="1">The sequence shown here is derived from an EMBL/GenBank/DDBJ whole genome shotgun (WGS) entry which is preliminary data.</text>
</comment>
<dbReference type="PANTHER" id="PTHR34235:SF3">
    <property type="entry name" value="SLR1203 PROTEIN"/>
    <property type="match status" value="1"/>
</dbReference>
<reference evidence="1 2" key="1">
    <citation type="submission" date="2013-01" db="EMBL/GenBank/DDBJ databases">
        <authorList>
            <person name="Bench S."/>
        </authorList>
    </citation>
    <scope>NUCLEOTIDE SEQUENCE [LARGE SCALE GENOMIC DNA]</scope>
    <source>
        <strain evidence="1 2">WH 0401</strain>
    </source>
</reference>
<dbReference type="EMBL" id="CAQM01000690">
    <property type="protein sequence ID" value="CCQ63324.1"/>
    <property type="molecule type" value="Genomic_DNA"/>
</dbReference>
<protein>
    <recommendedName>
        <fullName evidence="3">DUF29 domain-containing protein</fullName>
    </recommendedName>
</protein>
<gene>
    <name evidence="1" type="ORF">CWATWH0401_3356</name>
</gene>